<sequence length="339" mass="38650">MKKILCSLVVLFCIACLTGCGKETKKTVLDKLSDKIEKTNGYKLEAEMELINNEDSYKYDVTVSYEKNDNFRVSLRNQSNNHEQIILKNDDGVYVLTPTLNKSFKFQSKWPYNNSQSYLYQSVLEDMKNDKNLTMSKKGSNYIFTSTVNYKNNASLTHQEVVVDKNLNIKKVTVYDTDENAQIKVSFNSIDMNAKFDDDYFVLEQNMQTISNEEDTTSRNTMQEISDLEEAVYPMYLPEGTYLETEKTVDLDEGSRIILTFAGETPFMLVEEPALKEDEMLVIPTSGDLDLFRDSVAIVDETSVNFVSDGVEYYLVSSDMSSEELVNVAKSISVMPVNK</sequence>
<dbReference type="PANTHER" id="PTHR37507:SF2">
    <property type="entry name" value="SPORULATION PROTEIN YDCC"/>
    <property type="match status" value="1"/>
</dbReference>
<dbReference type="Proteomes" id="UP000824074">
    <property type="component" value="Unassembled WGS sequence"/>
</dbReference>
<name>A0A9D1IN78_9FIRM</name>
<protein>
    <submittedName>
        <fullName evidence="1">Outer membrane lipoprotein carrier protein LolA</fullName>
    </submittedName>
</protein>
<dbReference type="InterPro" id="IPR052944">
    <property type="entry name" value="Sporulation_related"/>
</dbReference>
<evidence type="ECO:0000313" key="2">
    <source>
        <dbReference type="Proteomes" id="UP000824074"/>
    </source>
</evidence>
<reference evidence="1" key="2">
    <citation type="journal article" date="2021" name="PeerJ">
        <title>Extensive microbial diversity within the chicken gut microbiome revealed by metagenomics and culture.</title>
        <authorList>
            <person name="Gilroy R."/>
            <person name="Ravi A."/>
            <person name="Getino M."/>
            <person name="Pursley I."/>
            <person name="Horton D.L."/>
            <person name="Alikhan N.F."/>
            <person name="Baker D."/>
            <person name="Gharbi K."/>
            <person name="Hall N."/>
            <person name="Watson M."/>
            <person name="Adriaenssens E.M."/>
            <person name="Foster-Nyarko E."/>
            <person name="Jarju S."/>
            <person name="Secka A."/>
            <person name="Antonio M."/>
            <person name="Oren A."/>
            <person name="Chaudhuri R.R."/>
            <person name="La Ragione R."/>
            <person name="Hildebrand F."/>
            <person name="Pallen M.J."/>
        </authorList>
    </citation>
    <scope>NUCLEOTIDE SEQUENCE</scope>
    <source>
        <strain evidence="1">CHK193-30670</strain>
    </source>
</reference>
<dbReference type="PANTHER" id="PTHR37507">
    <property type="entry name" value="SPORULATION PROTEIN YDCC"/>
    <property type="match status" value="1"/>
</dbReference>
<evidence type="ECO:0000313" key="1">
    <source>
        <dbReference type="EMBL" id="HIU40433.1"/>
    </source>
</evidence>
<organism evidence="1 2">
    <name type="scientific">Candidatus Aphodocola excrementigallinarum</name>
    <dbReference type="NCBI Taxonomy" id="2840670"/>
    <lineage>
        <taxon>Bacteria</taxon>
        <taxon>Bacillati</taxon>
        <taxon>Bacillota</taxon>
        <taxon>Bacilli</taxon>
        <taxon>Candidatus Aphodocola</taxon>
    </lineage>
</organism>
<accession>A0A9D1IN78</accession>
<dbReference type="AlphaFoldDB" id="A0A9D1IN78"/>
<dbReference type="InterPro" id="IPR029046">
    <property type="entry name" value="LolA/LolB/LppX"/>
</dbReference>
<gene>
    <name evidence="1" type="ORF">IAB68_03955</name>
</gene>
<dbReference type="EMBL" id="DVMT01000039">
    <property type="protein sequence ID" value="HIU40433.1"/>
    <property type="molecule type" value="Genomic_DNA"/>
</dbReference>
<reference evidence="1" key="1">
    <citation type="submission" date="2020-10" db="EMBL/GenBank/DDBJ databases">
        <authorList>
            <person name="Gilroy R."/>
        </authorList>
    </citation>
    <scope>NUCLEOTIDE SEQUENCE</scope>
    <source>
        <strain evidence="1">CHK193-30670</strain>
    </source>
</reference>
<dbReference type="SUPFAM" id="SSF89392">
    <property type="entry name" value="Prokaryotic lipoproteins and lipoprotein localization factors"/>
    <property type="match status" value="1"/>
</dbReference>
<proteinExistence type="predicted"/>
<dbReference type="Gene3D" id="2.50.20.10">
    <property type="entry name" value="Lipoprotein localisation LolA/LolB/LppX"/>
    <property type="match status" value="1"/>
</dbReference>
<comment type="caution">
    <text evidence="1">The sequence shown here is derived from an EMBL/GenBank/DDBJ whole genome shotgun (WGS) entry which is preliminary data.</text>
</comment>
<keyword evidence="1" id="KW-0449">Lipoprotein</keyword>